<dbReference type="Proteomes" id="UP000228906">
    <property type="component" value="Unassembled WGS sequence"/>
</dbReference>
<accession>A0A2H0UX38</accession>
<evidence type="ECO:0000313" key="2">
    <source>
        <dbReference type="Proteomes" id="UP000228906"/>
    </source>
</evidence>
<dbReference type="EMBL" id="PFAV01000036">
    <property type="protein sequence ID" value="PIR91402.1"/>
    <property type="molecule type" value="Genomic_DNA"/>
</dbReference>
<evidence type="ECO:0000313" key="1">
    <source>
        <dbReference type="EMBL" id="PIR91402.1"/>
    </source>
</evidence>
<proteinExistence type="predicted"/>
<gene>
    <name evidence="1" type="ORF">COU03_02205</name>
</gene>
<organism evidence="1 2">
    <name type="scientific">bacterium (Candidatus Gribaldobacteria) CG10_big_fil_rev_8_21_14_0_10_41_12</name>
    <dbReference type="NCBI Taxonomy" id="2014277"/>
    <lineage>
        <taxon>Bacteria</taxon>
        <taxon>Candidatus Gribaldobacteria</taxon>
    </lineage>
</organism>
<sequence>MRVWGEENNFKEFFEAYLHGSVYWRKIGRKLSERAAGRVSGSLKLFFRAPNISASPTEKIIYERYWFL</sequence>
<comment type="caution">
    <text evidence="1">The sequence shown here is derived from an EMBL/GenBank/DDBJ whole genome shotgun (WGS) entry which is preliminary data.</text>
</comment>
<protein>
    <submittedName>
        <fullName evidence="1">Uncharacterized protein</fullName>
    </submittedName>
</protein>
<name>A0A2H0UX38_9BACT</name>
<dbReference type="AlphaFoldDB" id="A0A2H0UX38"/>
<reference evidence="2" key="1">
    <citation type="submission" date="2017-09" db="EMBL/GenBank/DDBJ databases">
        <title>Depth-based differentiation of microbial function through sediment-hosted aquifers and enrichment of novel symbionts in the deep terrestrial subsurface.</title>
        <authorList>
            <person name="Probst A.J."/>
            <person name="Ladd B."/>
            <person name="Jarett J.K."/>
            <person name="Geller-Mcgrath D.E."/>
            <person name="Sieber C.M.K."/>
            <person name="Emerson J.B."/>
            <person name="Anantharaman K."/>
            <person name="Thomas B.C."/>
            <person name="Malmstrom R."/>
            <person name="Stieglmeier M."/>
            <person name="Klingl A."/>
            <person name="Woyke T."/>
            <person name="Ryan C.M."/>
            <person name="Banfield J.F."/>
        </authorList>
    </citation>
    <scope>NUCLEOTIDE SEQUENCE [LARGE SCALE GENOMIC DNA]</scope>
</reference>